<dbReference type="Proteomes" id="UP000017837">
    <property type="component" value="Unassembled WGS sequence"/>
</dbReference>
<dbReference type="RefSeq" id="WP_018080184.1">
    <property type="nucleotide sequence ID" value="NZ_AQWM01000001.1"/>
</dbReference>
<dbReference type="InterPro" id="IPR000531">
    <property type="entry name" value="Beta-barrel_TonB"/>
</dbReference>
<dbReference type="PANTHER" id="PTHR30069">
    <property type="entry name" value="TONB-DEPENDENT OUTER MEMBRANE RECEPTOR"/>
    <property type="match status" value="1"/>
</dbReference>
<organism evidence="15 16">
    <name type="scientific">Asticcacaulis benevestitus DSM 16100 = ATCC BAA-896</name>
    <dbReference type="NCBI Taxonomy" id="1121022"/>
    <lineage>
        <taxon>Bacteria</taxon>
        <taxon>Pseudomonadati</taxon>
        <taxon>Pseudomonadota</taxon>
        <taxon>Alphaproteobacteria</taxon>
        <taxon>Caulobacterales</taxon>
        <taxon>Caulobacteraceae</taxon>
        <taxon>Asticcacaulis</taxon>
    </lineage>
</organism>
<reference evidence="15 16" key="1">
    <citation type="journal article" date="2014" name="Nature">
        <title>Sequential evolution of bacterial morphology by co-option of a developmental regulator.</title>
        <authorList>
            <person name="Jiang C."/>
            <person name="Brown P.J."/>
            <person name="Ducret A."/>
            <person name="Brun Y.V."/>
        </authorList>
    </citation>
    <scope>NUCLEOTIDE SEQUENCE [LARGE SCALE GENOMIC DNA]</scope>
    <source>
        <strain evidence="15 16">DSM 16100</strain>
    </source>
</reference>
<dbReference type="PATRIC" id="fig|1121022.4.peg.309"/>
<keyword evidence="2 10" id="KW-0813">Transport</keyword>
<comment type="similarity">
    <text evidence="10 11">Belongs to the TonB-dependent receptor family.</text>
</comment>
<dbReference type="Pfam" id="PF00593">
    <property type="entry name" value="TonB_dep_Rec_b-barrel"/>
    <property type="match status" value="1"/>
</dbReference>
<name>V4Q0T0_9CAUL</name>
<evidence type="ECO:0000313" key="16">
    <source>
        <dbReference type="Proteomes" id="UP000017837"/>
    </source>
</evidence>
<dbReference type="AlphaFoldDB" id="V4Q0T0"/>
<dbReference type="STRING" id="1121022.GCA_000376105_00514"/>
<evidence type="ECO:0008006" key="17">
    <source>
        <dbReference type="Google" id="ProtNLM"/>
    </source>
</evidence>
<protein>
    <recommendedName>
        <fullName evidence="17">TonB-denpendent receptor</fullName>
    </recommendedName>
</protein>
<dbReference type="Gene3D" id="2.40.170.20">
    <property type="entry name" value="TonB-dependent receptor, beta-barrel domain"/>
    <property type="match status" value="1"/>
</dbReference>
<evidence type="ECO:0000256" key="1">
    <source>
        <dbReference type="ARBA" id="ARBA00004571"/>
    </source>
</evidence>
<gene>
    <name evidence="15" type="ORF">ABENE_01555</name>
</gene>
<accession>V4Q0T0</accession>
<evidence type="ECO:0000256" key="10">
    <source>
        <dbReference type="PROSITE-ProRule" id="PRU01360"/>
    </source>
</evidence>
<sequence>MKNTTCALVAALLCTASTLPFIAHAETLAETPEASDAPKEVIVVGQKNTPITVVPRGLSVSLGHDQFDAINAVNVEDLMKYAPNFYVRKRFVGDDNAVVALRGANTVQSARTLVLVDGYVVSNFLGNRYDYAPKWNVVGPAEVRQFDIVYGPYSARYGGNSMGGVVSITTEAPKKNDMYGSVQAFTMPFKEYGFDESLSGYSVEGGLNYKAKESGWSARASFRHFENTGQSMTYNLLTKSSASGTYTPVTGAYVDDRLATPVFGTASPVDVVQDQARLRVGYAWDNGWKADALIMLWQTAQDLNDPRSWLVDASGNTVLPTTAGTKVRFNGVNYTAKGVTYSTMDRTESLMGLRLSGNWQGWDITGNLSHYDIGKWDNRTSLDMVNTAGQQTLYDHPGWWTFDGTLEQAFGRHALAFGVSANQYETSATTWNTKQWRTAANPSLASQVFGKTAIAGVFAEDEIDLGRAVLTLGARFDDWRAFDGGTTTGTITRAYAKRHDTAFSPKASLQGDIGAYNLQLSLGTATRFPTVGELFQGKINAGQTEIDPTSFDPNLKPEISHDISLIARRRFDRITLTASLFDQSIDDAVYSYQGLLEDGTVVNRYQNIERMNQSGVELIFESHDLLLEGLTVESSVSWMDARTETNTSAPTAEGVQFPRIPKWRSNGNLRYAFTPKLKASLGWRYGSRPNSDLFGLVRGDAYGFQTEYFFLDTRISYDLTKATQISLGIDNLNNDQAYVSHPMPQRSFMLEIKYRN</sequence>
<evidence type="ECO:0000256" key="12">
    <source>
        <dbReference type="SAM" id="SignalP"/>
    </source>
</evidence>
<feature type="domain" description="TonB-dependent receptor plug" evidence="14">
    <location>
        <begin position="62"/>
        <end position="165"/>
    </location>
</feature>
<dbReference type="InterPro" id="IPR036942">
    <property type="entry name" value="Beta-barrel_TonB_sf"/>
</dbReference>
<feature type="domain" description="TonB-dependent receptor-like beta-barrel" evidence="13">
    <location>
        <begin position="317"/>
        <end position="732"/>
    </location>
</feature>
<evidence type="ECO:0000256" key="4">
    <source>
        <dbReference type="ARBA" id="ARBA00022692"/>
    </source>
</evidence>
<comment type="subcellular location">
    <subcellularLocation>
        <location evidence="1 10">Cell outer membrane</location>
        <topology evidence="1 10">Multi-pass membrane protein</topology>
    </subcellularLocation>
</comment>
<evidence type="ECO:0000259" key="13">
    <source>
        <dbReference type="Pfam" id="PF00593"/>
    </source>
</evidence>
<keyword evidence="7 11" id="KW-0798">TonB box</keyword>
<keyword evidence="8 10" id="KW-0472">Membrane</keyword>
<dbReference type="GO" id="GO:0009279">
    <property type="term" value="C:cell outer membrane"/>
    <property type="evidence" value="ECO:0007669"/>
    <property type="project" value="UniProtKB-SubCell"/>
</dbReference>
<dbReference type="InterPro" id="IPR012910">
    <property type="entry name" value="Plug_dom"/>
</dbReference>
<dbReference type="EMBL" id="AWGB01000004">
    <property type="protein sequence ID" value="ESQ94221.1"/>
    <property type="molecule type" value="Genomic_DNA"/>
</dbReference>
<dbReference type="eggNOG" id="COG4206">
    <property type="taxonomic scope" value="Bacteria"/>
</dbReference>
<dbReference type="PROSITE" id="PS52016">
    <property type="entry name" value="TONB_DEPENDENT_REC_3"/>
    <property type="match status" value="1"/>
</dbReference>
<proteinExistence type="inferred from homology"/>
<evidence type="ECO:0000256" key="6">
    <source>
        <dbReference type="ARBA" id="ARBA00023065"/>
    </source>
</evidence>
<dbReference type="Pfam" id="PF07715">
    <property type="entry name" value="Plug"/>
    <property type="match status" value="1"/>
</dbReference>
<evidence type="ECO:0000256" key="2">
    <source>
        <dbReference type="ARBA" id="ARBA00022448"/>
    </source>
</evidence>
<keyword evidence="16" id="KW-1185">Reference proteome</keyword>
<dbReference type="InterPro" id="IPR039426">
    <property type="entry name" value="TonB-dep_rcpt-like"/>
</dbReference>
<feature type="signal peptide" evidence="12">
    <location>
        <begin position="1"/>
        <end position="25"/>
    </location>
</feature>
<dbReference type="GO" id="GO:0044718">
    <property type="term" value="P:siderophore transmembrane transport"/>
    <property type="evidence" value="ECO:0007669"/>
    <property type="project" value="TreeGrafter"/>
</dbReference>
<dbReference type="OrthoDB" id="9764669at2"/>
<dbReference type="SUPFAM" id="SSF56935">
    <property type="entry name" value="Porins"/>
    <property type="match status" value="1"/>
</dbReference>
<evidence type="ECO:0000256" key="11">
    <source>
        <dbReference type="RuleBase" id="RU003357"/>
    </source>
</evidence>
<evidence type="ECO:0000256" key="7">
    <source>
        <dbReference type="ARBA" id="ARBA00023077"/>
    </source>
</evidence>
<dbReference type="PANTHER" id="PTHR30069:SF53">
    <property type="entry name" value="COLICIN I RECEPTOR-RELATED"/>
    <property type="match status" value="1"/>
</dbReference>
<evidence type="ECO:0000256" key="9">
    <source>
        <dbReference type="ARBA" id="ARBA00023237"/>
    </source>
</evidence>
<dbReference type="Gene3D" id="2.170.130.10">
    <property type="entry name" value="TonB-dependent receptor, plug domain"/>
    <property type="match status" value="1"/>
</dbReference>
<keyword evidence="6" id="KW-0406">Ion transport</keyword>
<keyword evidence="4 10" id="KW-0812">Transmembrane</keyword>
<evidence type="ECO:0000313" key="15">
    <source>
        <dbReference type="EMBL" id="ESQ94221.1"/>
    </source>
</evidence>
<evidence type="ECO:0000256" key="8">
    <source>
        <dbReference type="ARBA" id="ARBA00023136"/>
    </source>
</evidence>
<evidence type="ECO:0000256" key="3">
    <source>
        <dbReference type="ARBA" id="ARBA00022452"/>
    </source>
</evidence>
<dbReference type="InterPro" id="IPR037066">
    <property type="entry name" value="Plug_dom_sf"/>
</dbReference>
<evidence type="ECO:0000256" key="5">
    <source>
        <dbReference type="ARBA" id="ARBA00022729"/>
    </source>
</evidence>
<keyword evidence="9 10" id="KW-0998">Cell outer membrane</keyword>
<keyword evidence="5 12" id="KW-0732">Signal</keyword>
<evidence type="ECO:0000259" key="14">
    <source>
        <dbReference type="Pfam" id="PF07715"/>
    </source>
</evidence>
<dbReference type="GO" id="GO:0015344">
    <property type="term" value="F:siderophore uptake transmembrane transporter activity"/>
    <property type="evidence" value="ECO:0007669"/>
    <property type="project" value="TreeGrafter"/>
</dbReference>
<keyword evidence="3 10" id="KW-1134">Transmembrane beta strand</keyword>
<comment type="caution">
    <text evidence="15">The sequence shown here is derived from an EMBL/GenBank/DDBJ whole genome shotgun (WGS) entry which is preliminary data.</text>
</comment>
<feature type="chain" id="PRO_5004725286" description="TonB-denpendent receptor" evidence="12">
    <location>
        <begin position="26"/>
        <end position="756"/>
    </location>
</feature>